<accession>A0ABS9KSA5</accession>
<name>A0ABS9KSA5_9BACT</name>
<sequence>MTKTNNILLTCLMMACLNQYCFSQLQPPPGSLAEIKETDLKKDLYALASDHFRGREFGTEDELKAAVWLAEQARMAGIQPAGDDGTFFQFFNLQRHRVSPLSTVEINNKPLALWSDVLVGAAAQASVNAEVVILDKANTADIEKADLEGKVVAFIPGYDSINLNVSFPERRFVTGLALRKYLPLLTKKKAAGVIFIVADDFTERAWTEHVHVTMKRGRYQLYDKQLSLPGRAEMPVFWVRKKDIPSAGAGTSLRIRANIFTESFLYPSVNVIGKIEGTDPALKKEYVIISGHTDHMGVRETQQGDSIYNGADDNASACAAVLGVARAFRKQPAKRSQLFIFFGAEEPYLFGSAHYSHYPTVPLKDIVAVLNADMIGRNSPDSVAILGTNGKQEVSKLLTKLAMEANTEGPKFLIDTAWDNPSHPEGFFYRSDHASMVRVGVPSIFFTSVLHPTYHTPKDEAQFIDYKKLKRITELMYRVAWKVSNLAERPVMNPEFRYRSGR</sequence>
<evidence type="ECO:0000313" key="3">
    <source>
        <dbReference type="Proteomes" id="UP001165367"/>
    </source>
</evidence>
<dbReference type="RefSeq" id="WP_237872316.1">
    <property type="nucleotide sequence ID" value="NZ_JAKLTR010000007.1"/>
</dbReference>
<protein>
    <submittedName>
        <fullName evidence="2">M28 family peptidase</fullName>
    </submittedName>
</protein>
<keyword evidence="3" id="KW-1185">Reference proteome</keyword>
<organism evidence="2 3">
    <name type="scientific">Terrimonas ginsenosidimutans</name>
    <dbReference type="NCBI Taxonomy" id="2908004"/>
    <lineage>
        <taxon>Bacteria</taxon>
        <taxon>Pseudomonadati</taxon>
        <taxon>Bacteroidota</taxon>
        <taxon>Chitinophagia</taxon>
        <taxon>Chitinophagales</taxon>
        <taxon>Chitinophagaceae</taxon>
        <taxon>Terrimonas</taxon>
    </lineage>
</organism>
<dbReference type="SUPFAM" id="SSF53187">
    <property type="entry name" value="Zn-dependent exopeptidases"/>
    <property type="match status" value="1"/>
</dbReference>
<dbReference type="Pfam" id="PF04389">
    <property type="entry name" value="Peptidase_M28"/>
    <property type="match status" value="1"/>
</dbReference>
<evidence type="ECO:0000259" key="1">
    <source>
        <dbReference type="Pfam" id="PF04389"/>
    </source>
</evidence>
<feature type="domain" description="Peptidase M28" evidence="1">
    <location>
        <begin position="270"/>
        <end position="478"/>
    </location>
</feature>
<gene>
    <name evidence="2" type="ORF">LZZ85_12890</name>
</gene>
<dbReference type="EMBL" id="JAKLTR010000007">
    <property type="protein sequence ID" value="MCG2615189.1"/>
    <property type="molecule type" value="Genomic_DNA"/>
</dbReference>
<dbReference type="InterPro" id="IPR045175">
    <property type="entry name" value="M28_fam"/>
</dbReference>
<dbReference type="PROSITE" id="PS51257">
    <property type="entry name" value="PROKAR_LIPOPROTEIN"/>
    <property type="match status" value="1"/>
</dbReference>
<dbReference type="Proteomes" id="UP001165367">
    <property type="component" value="Unassembled WGS sequence"/>
</dbReference>
<dbReference type="Gene3D" id="3.40.630.10">
    <property type="entry name" value="Zn peptidases"/>
    <property type="match status" value="1"/>
</dbReference>
<evidence type="ECO:0000313" key="2">
    <source>
        <dbReference type="EMBL" id="MCG2615189.1"/>
    </source>
</evidence>
<dbReference type="InterPro" id="IPR007484">
    <property type="entry name" value="Peptidase_M28"/>
</dbReference>
<reference evidence="2" key="1">
    <citation type="submission" date="2022-01" db="EMBL/GenBank/DDBJ databases">
        <authorList>
            <person name="Jo J.-H."/>
            <person name="Im W.-T."/>
        </authorList>
    </citation>
    <scope>NUCLEOTIDE SEQUENCE</scope>
    <source>
        <strain evidence="2">NA20</strain>
    </source>
</reference>
<dbReference type="Gene3D" id="3.50.30.30">
    <property type="match status" value="1"/>
</dbReference>
<comment type="caution">
    <text evidence="2">The sequence shown here is derived from an EMBL/GenBank/DDBJ whole genome shotgun (WGS) entry which is preliminary data.</text>
</comment>
<proteinExistence type="predicted"/>
<dbReference type="PANTHER" id="PTHR12147">
    <property type="entry name" value="METALLOPEPTIDASE M28 FAMILY MEMBER"/>
    <property type="match status" value="1"/>
</dbReference>
<dbReference type="PANTHER" id="PTHR12147:SF26">
    <property type="entry name" value="PEPTIDASE M28 DOMAIN-CONTAINING PROTEIN"/>
    <property type="match status" value="1"/>
</dbReference>